<dbReference type="PANTHER" id="PTHR43401">
    <property type="entry name" value="L-THREONINE 3-DEHYDROGENASE"/>
    <property type="match status" value="1"/>
</dbReference>
<feature type="domain" description="Alcohol dehydrogenase-like N-terminal" evidence="7">
    <location>
        <begin position="24"/>
        <end position="139"/>
    </location>
</feature>
<keyword evidence="2 5" id="KW-0479">Metal-binding</keyword>
<evidence type="ECO:0000256" key="2">
    <source>
        <dbReference type="ARBA" id="ARBA00022723"/>
    </source>
</evidence>
<comment type="caution">
    <text evidence="8">The sequence shown here is derived from an EMBL/GenBank/DDBJ whole genome shotgun (WGS) entry which is preliminary data.</text>
</comment>
<keyword evidence="4" id="KW-0560">Oxidoreductase</keyword>
<keyword evidence="3 5" id="KW-0862">Zinc</keyword>
<gene>
    <name evidence="8" type="primary">adh_1</name>
    <name evidence="8" type="ORF">Pen02_27490</name>
</gene>
<name>A0ABQ4DZG1_9ACTN</name>
<dbReference type="PROSITE" id="PS00059">
    <property type="entry name" value="ADH_ZINC"/>
    <property type="match status" value="1"/>
</dbReference>
<evidence type="ECO:0000259" key="7">
    <source>
        <dbReference type="Pfam" id="PF08240"/>
    </source>
</evidence>
<dbReference type="Pfam" id="PF00107">
    <property type="entry name" value="ADH_zinc_N"/>
    <property type="match status" value="1"/>
</dbReference>
<dbReference type="InterPro" id="IPR011032">
    <property type="entry name" value="GroES-like_sf"/>
</dbReference>
<evidence type="ECO:0000256" key="3">
    <source>
        <dbReference type="ARBA" id="ARBA00022833"/>
    </source>
</evidence>
<reference evidence="8 9" key="1">
    <citation type="submission" date="2021-01" db="EMBL/GenBank/DDBJ databases">
        <title>Whole genome shotgun sequence of Plantactinospora endophytica NBRC 110450.</title>
        <authorList>
            <person name="Komaki H."/>
            <person name="Tamura T."/>
        </authorList>
    </citation>
    <scope>NUCLEOTIDE SEQUENCE [LARGE SCALE GENOMIC DNA]</scope>
    <source>
        <strain evidence="8 9">NBRC 110450</strain>
    </source>
</reference>
<dbReference type="Pfam" id="PF08240">
    <property type="entry name" value="ADH_N"/>
    <property type="match status" value="1"/>
</dbReference>
<dbReference type="InterPro" id="IPR050129">
    <property type="entry name" value="Zn_alcohol_dh"/>
</dbReference>
<evidence type="ECO:0000256" key="5">
    <source>
        <dbReference type="RuleBase" id="RU361277"/>
    </source>
</evidence>
<accession>A0ABQ4DZG1</accession>
<dbReference type="InterPro" id="IPR013149">
    <property type="entry name" value="ADH-like_C"/>
</dbReference>
<dbReference type="PANTHER" id="PTHR43401:SF2">
    <property type="entry name" value="L-THREONINE 3-DEHYDROGENASE"/>
    <property type="match status" value="1"/>
</dbReference>
<evidence type="ECO:0000256" key="1">
    <source>
        <dbReference type="ARBA" id="ARBA00001947"/>
    </source>
</evidence>
<comment type="cofactor">
    <cofactor evidence="1 5">
        <name>Zn(2+)</name>
        <dbReference type="ChEBI" id="CHEBI:29105"/>
    </cofactor>
</comment>
<evidence type="ECO:0000259" key="6">
    <source>
        <dbReference type="Pfam" id="PF00107"/>
    </source>
</evidence>
<keyword evidence="9" id="KW-1185">Reference proteome</keyword>
<dbReference type="InterPro" id="IPR013154">
    <property type="entry name" value="ADH-like_N"/>
</dbReference>
<dbReference type="InterPro" id="IPR036291">
    <property type="entry name" value="NAD(P)-bd_dom_sf"/>
</dbReference>
<dbReference type="Gene3D" id="3.40.50.720">
    <property type="entry name" value="NAD(P)-binding Rossmann-like Domain"/>
    <property type="match status" value="1"/>
</dbReference>
<evidence type="ECO:0000313" key="9">
    <source>
        <dbReference type="Proteomes" id="UP000646749"/>
    </source>
</evidence>
<dbReference type="Gene3D" id="3.90.180.10">
    <property type="entry name" value="Medium-chain alcohol dehydrogenases, catalytic domain"/>
    <property type="match status" value="1"/>
</dbReference>
<dbReference type="EMBL" id="BONW01000013">
    <property type="protein sequence ID" value="GIG87813.1"/>
    <property type="molecule type" value="Genomic_DNA"/>
</dbReference>
<protein>
    <submittedName>
        <fullName evidence="8">Alcohol dehydrogenase</fullName>
    </submittedName>
</protein>
<dbReference type="SUPFAM" id="SSF51735">
    <property type="entry name" value="NAD(P)-binding Rossmann-fold domains"/>
    <property type="match status" value="1"/>
</dbReference>
<dbReference type="SUPFAM" id="SSF50129">
    <property type="entry name" value="GroES-like"/>
    <property type="match status" value="1"/>
</dbReference>
<proteinExistence type="inferred from homology"/>
<evidence type="ECO:0000256" key="4">
    <source>
        <dbReference type="ARBA" id="ARBA00023002"/>
    </source>
</evidence>
<evidence type="ECO:0000313" key="8">
    <source>
        <dbReference type="EMBL" id="GIG87813.1"/>
    </source>
</evidence>
<feature type="domain" description="Alcohol dehydrogenase-like C-terminal" evidence="6">
    <location>
        <begin position="179"/>
        <end position="283"/>
    </location>
</feature>
<organism evidence="8 9">
    <name type="scientific">Plantactinospora endophytica</name>
    <dbReference type="NCBI Taxonomy" id="673535"/>
    <lineage>
        <taxon>Bacteria</taxon>
        <taxon>Bacillati</taxon>
        <taxon>Actinomycetota</taxon>
        <taxon>Actinomycetes</taxon>
        <taxon>Micromonosporales</taxon>
        <taxon>Micromonosporaceae</taxon>
        <taxon>Plantactinospora</taxon>
    </lineage>
</organism>
<sequence length="337" mass="35661">MRALLVTRSGVGSVEEVDPPVPAAGQVVVDIALTGICGTDAALFHGNEARIRHARSSYPLRLGHEWCGVVCALGDGVDRSWLGQRVTGDTMIGCGRCARCRDGRHHVCDDRYEIGVRRDWPGALAEQLLVPVEALRPLPPSVTDQMGAMVEPGGNAYRAVAASGVTEGQRLLILGPGTIGLLCAQFGLTNGAEVHVLGRTAASLELARSLGVHGAWTQDILPDRPWDAVIDATDSARMPQAAVDLVEPGRRVVLIGVSTDPSTIDTRTVLRKDLRVIGLLGASLGLVPTITAYAEGRVDPTPLVGSIIGLDEVPATLSGWAATTERVRPKILVDPRR</sequence>
<comment type="similarity">
    <text evidence="5">Belongs to the zinc-containing alcohol dehydrogenase family.</text>
</comment>
<dbReference type="InterPro" id="IPR002328">
    <property type="entry name" value="ADH_Zn_CS"/>
</dbReference>
<dbReference type="Proteomes" id="UP000646749">
    <property type="component" value="Unassembled WGS sequence"/>
</dbReference>
<dbReference type="RefSeq" id="WP_203866360.1">
    <property type="nucleotide sequence ID" value="NZ_BONW01000013.1"/>
</dbReference>